<evidence type="ECO:0000313" key="1">
    <source>
        <dbReference type="EMBL" id="RDC43407.1"/>
    </source>
</evidence>
<dbReference type="RefSeq" id="WP_114549310.1">
    <property type="nucleotide sequence ID" value="NZ_PPUT01000020.1"/>
</dbReference>
<dbReference type="EMBL" id="PPUT01000020">
    <property type="protein sequence ID" value="RDC43407.1"/>
    <property type="molecule type" value="Genomic_DNA"/>
</dbReference>
<dbReference type="Proteomes" id="UP000253805">
    <property type="component" value="Unassembled WGS sequence"/>
</dbReference>
<comment type="caution">
    <text evidence="1">The sequence shown here is derived from an EMBL/GenBank/DDBJ whole genome shotgun (WGS) entry which is preliminary data.</text>
</comment>
<reference evidence="1 2" key="1">
    <citation type="journal article" date="2018" name="Elife">
        <title>Discovery and characterization of a prevalent human gut bacterial enzyme sufficient for the inactivation of a family of plant toxins.</title>
        <authorList>
            <person name="Koppel N."/>
            <person name="Bisanz J.E."/>
            <person name="Pandelia M.E."/>
            <person name="Turnbaugh P.J."/>
            <person name="Balskus E.P."/>
        </authorList>
    </citation>
    <scope>NUCLEOTIDE SEQUENCE [LARGE SCALE GENOMIC DNA]</scope>
    <source>
        <strain evidence="1 2">OB21 GAM 11</strain>
    </source>
</reference>
<sequence length="286" mass="32738">MAERYVREVTRDDTHLADVKGTPGAHRGLEYDDDNNLVAHAEYYPVDEEDLYEELRKKYGKGTDDYEFELDEERLQEKFEIGMVVAGVVVVLAPYVKDWMRGTALPWMRDTAWPGVKSAVGRLREKARGKREICEADSMPVTLDVSERNGLDFAKQIATAEKEYCKQMTSDEARRKFVRIVALAMALTKEINELYNADVCDEQALAAKENWRMVEKELSKSRLLEGVNNILATDHGVLPEEQIAFLKQAFGRELYQDGTYVSIEPSELRTYLDHGSRKDSHTEDSE</sequence>
<dbReference type="AlphaFoldDB" id="A0A369P081"/>
<organism evidence="1 2">
    <name type="scientific">Adlercreutzia equolifaciens subsp. celatus</name>
    <dbReference type="NCBI Taxonomy" id="394340"/>
    <lineage>
        <taxon>Bacteria</taxon>
        <taxon>Bacillati</taxon>
        <taxon>Actinomycetota</taxon>
        <taxon>Coriobacteriia</taxon>
        <taxon>Eggerthellales</taxon>
        <taxon>Eggerthellaceae</taxon>
        <taxon>Adlercreutzia</taxon>
    </lineage>
</organism>
<accession>A0A369P081</accession>
<name>A0A369P081_9ACTN</name>
<proteinExistence type="predicted"/>
<gene>
    <name evidence="1" type="ORF">C1850_08200</name>
</gene>
<protein>
    <submittedName>
        <fullName evidence="1">Uncharacterized protein</fullName>
    </submittedName>
</protein>
<evidence type="ECO:0000313" key="2">
    <source>
        <dbReference type="Proteomes" id="UP000253805"/>
    </source>
</evidence>